<organism evidence="2 3">
    <name type="scientific">Formosa undariae</name>
    <dbReference type="NCBI Taxonomy" id="1325436"/>
    <lineage>
        <taxon>Bacteria</taxon>
        <taxon>Pseudomonadati</taxon>
        <taxon>Bacteroidota</taxon>
        <taxon>Flavobacteriia</taxon>
        <taxon>Flavobacteriales</taxon>
        <taxon>Flavobacteriaceae</taxon>
        <taxon>Formosa</taxon>
    </lineage>
</organism>
<proteinExistence type="predicted"/>
<dbReference type="EMBL" id="JBHMEZ010000032">
    <property type="protein sequence ID" value="MFB9055013.1"/>
    <property type="molecule type" value="Genomic_DNA"/>
</dbReference>
<reference evidence="2 3" key="1">
    <citation type="submission" date="2024-09" db="EMBL/GenBank/DDBJ databases">
        <authorList>
            <person name="Sun Q."/>
            <person name="Mori K."/>
        </authorList>
    </citation>
    <scope>NUCLEOTIDE SEQUENCE [LARGE SCALE GENOMIC DNA]</scope>
    <source>
        <strain evidence="2 3">CECT 8286</strain>
    </source>
</reference>
<dbReference type="RefSeq" id="WP_382384681.1">
    <property type="nucleotide sequence ID" value="NZ_JBHMEZ010000032.1"/>
</dbReference>
<protein>
    <recommendedName>
        <fullName evidence="4">Glycogen biosynthesis protein GlgD</fullName>
    </recommendedName>
</protein>
<dbReference type="Proteomes" id="UP001589605">
    <property type="component" value="Unassembled WGS sequence"/>
</dbReference>
<feature type="compositionally biased region" description="Basic and acidic residues" evidence="1">
    <location>
        <begin position="28"/>
        <end position="47"/>
    </location>
</feature>
<evidence type="ECO:0000256" key="1">
    <source>
        <dbReference type="SAM" id="MobiDB-lite"/>
    </source>
</evidence>
<evidence type="ECO:0000313" key="3">
    <source>
        <dbReference type="Proteomes" id="UP001589605"/>
    </source>
</evidence>
<feature type="region of interest" description="Disordered" evidence="1">
    <location>
        <begin position="1"/>
        <end position="47"/>
    </location>
</feature>
<gene>
    <name evidence="2" type="ORF">ACFFVB_18175</name>
</gene>
<keyword evidence="3" id="KW-1185">Reference proteome</keyword>
<name>A0ABV5F7B7_9FLAO</name>
<evidence type="ECO:0008006" key="4">
    <source>
        <dbReference type="Google" id="ProtNLM"/>
    </source>
</evidence>
<sequence>MGIIKDQKKFNPKQKQSNPTNPTANTDQDTRKFDMNSETIKEQQNKK</sequence>
<accession>A0ABV5F7B7</accession>
<evidence type="ECO:0000313" key="2">
    <source>
        <dbReference type="EMBL" id="MFB9055013.1"/>
    </source>
</evidence>
<comment type="caution">
    <text evidence="2">The sequence shown here is derived from an EMBL/GenBank/DDBJ whole genome shotgun (WGS) entry which is preliminary data.</text>
</comment>
<feature type="compositionally biased region" description="Polar residues" evidence="1">
    <location>
        <begin position="13"/>
        <end position="27"/>
    </location>
</feature>